<dbReference type="RefSeq" id="WP_155361121.1">
    <property type="nucleotide sequence ID" value="NZ_BAAAHL010000042.1"/>
</dbReference>
<gene>
    <name evidence="2" type="ORF">Amac_096390</name>
</gene>
<dbReference type="InterPro" id="IPR035985">
    <property type="entry name" value="Ubiquitin-activating_enz"/>
</dbReference>
<evidence type="ECO:0000259" key="1">
    <source>
        <dbReference type="Pfam" id="PF00899"/>
    </source>
</evidence>
<dbReference type="Proteomes" id="UP000331127">
    <property type="component" value="Unassembled WGS sequence"/>
</dbReference>
<dbReference type="InterPro" id="IPR000594">
    <property type="entry name" value="ThiF_NAD_FAD-bd"/>
</dbReference>
<sequence>MGLRDAHPGWPARPRLKPILRMRARDSRTLQFGSHPARAVVLADVEPPVRRLIEALDGTRTLDQVIATSELDPGAATETIKLLAVRGLLDDASVRPDATLTTAERERLRPDLATLSFSGMDGGIGALTRRRDTQVRIYGAGRVGAQIAILLAAAGIGHLCVVDPGTTRNDDVVPGGLGWAQVGSPREDGAVALARAQTPSVNAWPGRTASGLGDGAQGPDLVVLAPMEPLDPLLIRDLAERGLPHLLVTCQEGCGGVGPLVLPGETACLDCLDLTRGDRDPGWPALRIRPGGEAACDTVLSALVASLAAGHALAFLDGGKPAVSNGTVDILPDRRWRQRSWQPHPRCPCSRNPQAALTMVA</sequence>
<dbReference type="SUPFAM" id="SSF69572">
    <property type="entry name" value="Activating enzymes of the ubiquitin-like proteins"/>
    <property type="match status" value="1"/>
</dbReference>
<name>A0A5M3X940_9ACTN</name>
<dbReference type="OrthoDB" id="4426339at2"/>
<organism evidence="2 3">
    <name type="scientific">Acrocarpospora macrocephala</name>
    <dbReference type="NCBI Taxonomy" id="150177"/>
    <lineage>
        <taxon>Bacteria</taxon>
        <taxon>Bacillati</taxon>
        <taxon>Actinomycetota</taxon>
        <taxon>Actinomycetes</taxon>
        <taxon>Streptosporangiales</taxon>
        <taxon>Streptosporangiaceae</taxon>
        <taxon>Acrocarpospora</taxon>
    </lineage>
</organism>
<evidence type="ECO:0000313" key="3">
    <source>
        <dbReference type="Proteomes" id="UP000331127"/>
    </source>
</evidence>
<evidence type="ECO:0000313" key="2">
    <source>
        <dbReference type="EMBL" id="GES16041.1"/>
    </source>
</evidence>
<dbReference type="GO" id="GO:0008641">
    <property type="term" value="F:ubiquitin-like modifier activating enzyme activity"/>
    <property type="evidence" value="ECO:0007669"/>
    <property type="project" value="InterPro"/>
</dbReference>
<dbReference type="AlphaFoldDB" id="A0A5M3X940"/>
<dbReference type="Pfam" id="PF00899">
    <property type="entry name" value="ThiF"/>
    <property type="match status" value="1"/>
</dbReference>
<proteinExistence type="predicted"/>
<accession>A0A5M3X940</accession>
<protein>
    <recommendedName>
        <fullName evidence="1">THIF-type NAD/FAD binding fold domain-containing protein</fullName>
    </recommendedName>
</protein>
<reference evidence="2 3" key="1">
    <citation type="submission" date="2019-10" db="EMBL/GenBank/DDBJ databases">
        <title>Whole genome shotgun sequence of Acrocarpospora macrocephala NBRC 16266.</title>
        <authorList>
            <person name="Ichikawa N."/>
            <person name="Kimura A."/>
            <person name="Kitahashi Y."/>
            <person name="Komaki H."/>
            <person name="Oguchi A."/>
        </authorList>
    </citation>
    <scope>NUCLEOTIDE SEQUENCE [LARGE SCALE GENOMIC DNA]</scope>
    <source>
        <strain evidence="2 3">NBRC 16266</strain>
    </source>
</reference>
<feature type="domain" description="THIF-type NAD/FAD binding fold" evidence="1">
    <location>
        <begin position="127"/>
        <end position="348"/>
    </location>
</feature>
<comment type="caution">
    <text evidence="2">The sequence shown here is derived from an EMBL/GenBank/DDBJ whole genome shotgun (WGS) entry which is preliminary data.</text>
</comment>
<dbReference type="EMBL" id="BLAE01000090">
    <property type="protein sequence ID" value="GES16041.1"/>
    <property type="molecule type" value="Genomic_DNA"/>
</dbReference>
<keyword evidence="3" id="KW-1185">Reference proteome</keyword>
<dbReference type="Gene3D" id="3.40.50.720">
    <property type="entry name" value="NAD(P)-binding Rossmann-like Domain"/>
    <property type="match status" value="1"/>
</dbReference>